<dbReference type="InterPro" id="IPR006616">
    <property type="entry name" value="DM9_repeat"/>
</dbReference>
<keyword evidence="2" id="KW-1185">Reference proteome</keyword>
<sequence>MSTNALSKFIKKNNFYLFTEFLEDLPRLEIITCLAPFAVGCNSGPPPRVSTCSRNQDCHELEECRKDHEGISDCKCLRKYYQNKTTKKCELIFRWVQNDISELLNDKRLIRIDNNNRHYIITRLIQNSDDKVPYEGFINDTTKTVEPAFIEAKLSYDRMEFLLAEPGYYQWMKSSNGRIEKNAIEGGQINDDTIYICRVRWQNYFLGVKDAAN</sequence>
<name>A0AA39G9E1_MICHY</name>
<proteinExistence type="predicted"/>
<dbReference type="Pfam" id="PF11901">
    <property type="entry name" value="DM9"/>
    <property type="match status" value="1"/>
</dbReference>
<evidence type="ECO:0000313" key="1">
    <source>
        <dbReference type="EMBL" id="KAK0183470.1"/>
    </source>
</evidence>
<organism evidence="1 2">
    <name type="scientific">Microctonus hyperodae</name>
    <name type="common">Parasitoid wasp</name>
    <dbReference type="NCBI Taxonomy" id="165561"/>
    <lineage>
        <taxon>Eukaryota</taxon>
        <taxon>Metazoa</taxon>
        <taxon>Ecdysozoa</taxon>
        <taxon>Arthropoda</taxon>
        <taxon>Hexapoda</taxon>
        <taxon>Insecta</taxon>
        <taxon>Pterygota</taxon>
        <taxon>Neoptera</taxon>
        <taxon>Endopterygota</taxon>
        <taxon>Hymenoptera</taxon>
        <taxon>Apocrita</taxon>
        <taxon>Ichneumonoidea</taxon>
        <taxon>Braconidae</taxon>
        <taxon>Euphorinae</taxon>
        <taxon>Microctonus</taxon>
    </lineage>
</organism>
<comment type="caution">
    <text evidence="1">The sequence shown here is derived from an EMBL/GenBank/DDBJ whole genome shotgun (WGS) entry which is preliminary data.</text>
</comment>
<reference evidence="1" key="1">
    <citation type="journal article" date="2023" name="bioRxiv">
        <title>Scaffold-level genome assemblies of two parasitoid biocontrol wasps reveal the parthenogenesis mechanism and an associated novel virus.</title>
        <authorList>
            <person name="Inwood S."/>
            <person name="Skelly J."/>
            <person name="Guhlin J."/>
            <person name="Harrop T."/>
            <person name="Goldson S."/>
            <person name="Dearden P."/>
        </authorList>
    </citation>
    <scope>NUCLEOTIDE SEQUENCE</scope>
    <source>
        <strain evidence="1">Lincoln</strain>
        <tissue evidence="1">Whole body</tissue>
    </source>
</reference>
<dbReference type="AlphaFoldDB" id="A0AA39G9E1"/>
<protein>
    <submittedName>
        <fullName evidence="1">Uncharacterized protein</fullName>
    </submittedName>
</protein>
<dbReference type="Proteomes" id="UP001168972">
    <property type="component" value="Unassembled WGS sequence"/>
</dbReference>
<accession>A0AA39G9E1</accession>
<dbReference type="EMBL" id="JAQQBR010000001">
    <property type="protein sequence ID" value="KAK0183470.1"/>
    <property type="molecule type" value="Genomic_DNA"/>
</dbReference>
<evidence type="ECO:0000313" key="2">
    <source>
        <dbReference type="Proteomes" id="UP001168972"/>
    </source>
</evidence>
<reference evidence="1" key="2">
    <citation type="submission" date="2023-03" db="EMBL/GenBank/DDBJ databases">
        <authorList>
            <person name="Inwood S.N."/>
            <person name="Skelly J.G."/>
            <person name="Guhlin J."/>
            <person name="Harrop T.W.R."/>
            <person name="Goldson S.G."/>
            <person name="Dearden P.K."/>
        </authorList>
    </citation>
    <scope>NUCLEOTIDE SEQUENCE</scope>
    <source>
        <strain evidence="1">Lincoln</strain>
        <tissue evidence="1">Whole body</tissue>
    </source>
</reference>
<gene>
    <name evidence="1" type="ORF">PV327_001508</name>
</gene>